<dbReference type="RefSeq" id="WP_061913897.1">
    <property type="nucleotide sequence ID" value="NZ_DF967971.1"/>
</dbReference>
<dbReference type="InterPro" id="IPR027417">
    <property type="entry name" value="P-loop_NTPase"/>
</dbReference>
<protein>
    <submittedName>
        <fullName evidence="5">GTP-binding protein</fullName>
    </submittedName>
</protein>
<dbReference type="PANTHER" id="PTHR42708">
    <property type="entry name" value="ATP/GTP-BINDING PROTEIN-RELATED"/>
    <property type="match status" value="1"/>
</dbReference>
<dbReference type="AlphaFoldDB" id="A0A0P6X5K8"/>
<comment type="similarity">
    <text evidence="1">Belongs to the GPN-loop GTPase family.</text>
</comment>
<evidence type="ECO:0000313" key="5">
    <source>
        <dbReference type="EMBL" id="KPL75341.1"/>
    </source>
</evidence>
<keyword evidence="4" id="KW-0342">GTP-binding</keyword>
<keyword evidence="3" id="KW-0378">Hydrolase</keyword>
<dbReference type="PANTHER" id="PTHR42708:SF1">
    <property type="entry name" value="GLIDING MOTILITY PROTEIN MGLA"/>
    <property type="match status" value="1"/>
</dbReference>
<dbReference type="Pfam" id="PF03029">
    <property type="entry name" value="ATP_bind_1"/>
    <property type="match status" value="1"/>
</dbReference>
<dbReference type="PROSITE" id="PS51419">
    <property type="entry name" value="RAB"/>
    <property type="match status" value="1"/>
</dbReference>
<reference evidence="5 6" key="1">
    <citation type="submission" date="2015-07" db="EMBL/GenBank/DDBJ databases">
        <title>Draft genome of Bellilinea caldifistulae DSM 17877.</title>
        <authorList>
            <person name="Hemp J."/>
            <person name="Ward L.M."/>
            <person name="Pace L.A."/>
            <person name="Fischer W.W."/>
        </authorList>
    </citation>
    <scope>NUCLEOTIDE SEQUENCE [LARGE SCALE GENOMIC DNA]</scope>
    <source>
        <strain evidence="5 6">GOMI-1</strain>
    </source>
</reference>
<dbReference type="STRING" id="360411.AC812_08585"/>
<sequence length="179" mass="20153">MQTVKIVVTGPFNAGKTEFIQSVSEIDVVSTERKITSAAEKVKESTTVALDFGRITVDDDLVLYLFGTPGQKRFDFMWEILSEGMLGFVVMVDSTRPETFREARTILETFRAYAPTPYVVAANKQDCKDAWDIEDMRLALRLDPKVKLLSCVAKDKENVKKVLLELLYSILEEMGEGNS</sequence>
<dbReference type="CDD" id="cd00882">
    <property type="entry name" value="Ras_like_GTPase"/>
    <property type="match status" value="1"/>
</dbReference>
<comment type="caution">
    <text evidence="5">The sequence shown here is derived from an EMBL/GenBank/DDBJ whole genome shotgun (WGS) entry which is preliminary data.</text>
</comment>
<gene>
    <name evidence="5" type="ORF">AC812_08585</name>
</gene>
<dbReference type="GO" id="GO:0005525">
    <property type="term" value="F:GTP binding"/>
    <property type="evidence" value="ECO:0007669"/>
    <property type="project" value="UniProtKB-KW"/>
</dbReference>
<keyword evidence="6" id="KW-1185">Reference proteome</keyword>
<evidence type="ECO:0000256" key="3">
    <source>
        <dbReference type="ARBA" id="ARBA00022801"/>
    </source>
</evidence>
<evidence type="ECO:0000313" key="6">
    <source>
        <dbReference type="Proteomes" id="UP000050514"/>
    </source>
</evidence>
<dbReference type="InterPro" id="IPR052705">
    <property type="entry name" value="Gliding_Motility_GTPase"/>
</dbReference>
<dbReference type="GO" id="GO:0016787">
    <property type="term" value="F:hydrolase activity"/>
    <property type="evidence" value="ECO:0007669"/>
    <property type="project" value="UniProtKB-KW"/>
</dbReference>
<dbReference type="SMART" id="SM00175">
    <property type="entry name" value="RAB"/>
    <property type="match status" value="1"/>
</dbReference>
<dbReference type="Gene3D" id="3.40.50.300">
    <property type="entry name" value="P-loop containing nucleotide triphosphate hydrolases"/>
    <property type="match status" value="1"/>
</dbReference>
<proteinExistence type="inferred from homology"/>
<accession>A0A0P6X5K8</accession>
<evidence type="ECO:0000256" key="1">
    <source>
        <dbReference type="ARBA" id="ARBA00005290"/>
    </source>
</evidence>
<evidence type="ECO:0000256" key="4">
    <source>
        <dbReference type="ARBA" id="ARBA00023134"/>
    </source>
</evidence>
<dbReference type="PRINTS" id="PR00449">
    <property type="entry name" value="RASTRNSFRMNG"/>
</dbReference>
<dbReference type="SUPFAM" id="SSF52540">
    <property type="entry name" value="P-loop containing nucleoside triphosphate hydrolases"/>
    <property type="match status" value="1"/>
</dbReference>
<dbReference type="OrthoDB" id="4319884at2"/>
<organism evidence="5 6">
    <name type="scientific">Bellilinea caldifistulae</name>
    <dbReference type="NCBI Taxonomy" id="360411"/>
    <lineage>
        <taxon>Bacteria</taxon>
        <taxon>Bacillati</taxon>
        <taxon>Chloroflexota</taxon>
        <taxon>Anaerolineae</taxon>
        <taxon>Anaerolineales</taxon>
        <taxon>Anaerolineaceae</taxon>
        <taxon>Bellilinea</taxon>
    </lineage>
</organism>
<dbReference type="Proteomes" id="UP000050514">
    <property type="component" value="Unassembled WGS sequence"/>
</dbReference>
<evidence type="ECO:0000256" key="2">
    <source>
        <dbReference type="ARBA" id="ARBA00022741"/>
    </source>
</evidence>
<name>A0A0P6X5K8_9CHLR</name>
<dbReference type="EMBL" id="LGHJ01000014">
    <property type="protein sequence ID" value="KPL75341.1"/>
    <property type="molecule type" value="Genomic_DNA"/>
</dbReference>
<dbReference type="InterPro" id="IPR004130">
    <property type="entry name" value="Gpn"/>
</dbReference>
<keyword evidence="2" id="KW-0547">Nucleotide-binding</keyword>